<proteinExistence type="inferred from homology"/>
<keyword evidence="6" id="KW-0496">Mitochondrion</keyword>
<evidence type="ECO:0000256" key="3">
    <source>
        <dbReference type="ARBA" id="ARBA00022737"/>
    </source>
</evidence>
<organism evidence="14 15">
    <name type="scientific">Sphaerosporella brunnea</name>
    <dbReference type="NCBI Taxonomy" id="1250544"/>
    <lineage>
        <taxon>Eukaryota</taxon>
        <taxon>Fungi</taxon>
        <taxon>Dikarya</taxon>
        <taxon>Ascomycota</taxon>
        <taxon>Pezizomycotina</taxon>
        <taxon>Pezizomycetes</taxon>
        <taxon>Pezizales</taxon>
        <taxon>Pyronemataceae</taxon>
        <taxon>Sphaerosporella</taxon>
    </lineage>
</organism>
<accession>A0A5J5EQE2</accession>
<evidence type="ECO:0000256" key="5">
    <source>
        <dbReference type="ARBA" id="ARBA00023054"/>
    </source>
</evidence>
<evidence type="ECO:0000256" key="12">
    <source>
        <dbReference type="SAM" id="Coils"/>
    </source>
</evidence>
<feature type="repeat" description="WD" evidence="11">
    <location>
        <begin position="369"/>
        <end position="408"/>
    </location>
</feature>
<dbReference type="InParanoid" id="A0A5J5EQE2"/>
<feature type="region of interest" description="Disordered" evidence="13">
    <location>
        <begin position="1"/>
        <end position="29"/>
    </location>
</feature>
<evidence type="ECO:0000256" key="4">
    <source>
        <dbReference type="ARBA" id="ARBA00022787"/>
    </source>
</evidence>
<dbReference type="CDD" id="cd00200">
    <property type="entry name" value="WD40"/>
    <property type="match status" value="1"/>
</dbReference>
<evidence type="ECO:0000256" key="6">
    <source>
        <dbReference type="ARBA" id="ARBA00023128"/>
    </source>
</evidence>
<keyword evidence="15" id="KW-1185">Reference proteome</keyword>
<evidence type="ECO:0000256" key="10">
    <source>
        <dbReference type="ARBA" id="ARBA00043913"/>
    </source>
</evidence>
<keyword evidence="2 11" id="KW-0853">WD repeat</keyword>
<feature type="region of interest" description="Disordered" evidence="13">
    <location>
        <begin position="150"/>
        <end position="179"/>
    </location>
</feature>
<comment type="caution">
    <text evidence="14">The sequence shown here is derived from an EMBL/GenBank/DDBJ whole genome shotgun (WGS) entry which is preliminary data.</text>
</comment>
<dbReference type="PRINTS" id="PR00320">
    <property type="entry name" value="GPROTEINBRPT"/>
</dbReference>
<evidence type="ECO:0000256" key="13">
    <source>
        <dbReference type="SAM" id="MobiDB-lite"/>
    </source>
</evidence>
<dbReference type="PANTHER" id="PTHR22847:SF637">
    <property type="entry name" value="WD REPEAT DOMAIN 5B"/>
    <property type="match status" value="1"/>
</dbReference>
<feature type="compositionally biased region" description="Polar residues" evidence="13">
    <location>
        <begin position="267"/>
        <end position="277"/>
    </location>
</feature>
<dbReference type="InterPro" id="IPR020472">
    <property type="entry name" value="WD40_PAC1"/>
</dbReference>
<feature type="region of interest" description="Disordered" evidence="13">
    <location>
        <begin position="266"/>
        <end position="307"/>
    </location>
</feature>
<evidence type="ECO:0000256" key="1">
    <source>
        <dbReference type="ARBA" id="ARBA00004570"/>
    </source>
</evidence>
<protein>
    <recommendedName>
        <fullName evidence="9">Mitochondrial division protein 1</fullName>
    </recommendedName>
</protein>
<evidence type="ECO:0000256" key="8">
    <source>
        <dbReference type="ARBA" id="ARBA00038415"/>
    </source>
</evidence>
<dbReference type="GO" id="GO:1990234">
    <property type="term" value="C:transferase complex"/>
    <property type="evidence" value="ECO:0007669"/>
    <property type="project" value="UniProtKB-ARBA"/>
</dbReference>
<evidence type="ECO:0000256" key="9">
    <source>
        <dbReference type="ARBA" id="ARBA00039789"/>
    </source>
</evidence>
<dbReference type="PROSITE" id="PS50082">
    <property type="entry name" value="WD_REPEATS_2"/>
    <property type="match status" value="5"/>
</dbReference>
<feature type="compositionally biased region" description="Basic residues" evidence="13">
    <location>
        <begin position="153"/>
        <end position="164"/>
    </location>
</feature>
<dbReference type="EMBL" id="VXIS01000167">
    <property type="protein sequence ID" value="KAA8899403.1"/>
    <property type="molecule type" value="Genomic_DNA"/>
</dbReference>
<dbReference type="Pfam" id="PF00400">
    <property type="entry name" value="WD40"/>
    <property type="match status" value="4"/>
</dbReference>
<dbReference type="InterPro" id="IPR036322">
    <property type="entry name" value="WD40_repeat_dom_sf"/>
</dbReference>
<sequence>MDGSSAQAEPPHPPPTERRPAAGEPEPALGTAIGRDLTAFSRTVTATAGHLIGPFAEPGGGHANHYTVTMGDISKQLAKRPSIQKRMLSFNHRSPGELVRSKLSTAEIQHRALTHVPDEMLANIPPVEHAYSLFQGFQATVPDETFAATERGRTRHRRRSSGKHKALEGLNGSTPDGPPTLAQMGREKAALTRQLEMLGIRKHMSSAEIREIDMKIANLNRMRNIVFDRLAQLEQEESEIEHEIVAVENKIEELEDELALAGIGENNMHQTDPSSAEDTPGEDGSFMSESIYNKIPGKHPRKRKTNRKLSKPMLHEHLEPGAAIKDMQTHSDTITCLDFDVPFGTMVTAALDDTVGVWDLNSGKCLGMLEGHHASVRCLQVEDNIVATGSADASIKLWDLSKAESYRYQTTADDEEKGSKHIAPSMAECHILTLDSHIDEVTALYFQGDMLVSGSEDKTLRQWDLEKGRCVQTLDVLWAAAQSSMDEGKWRTPGGRTANGDFVGALQCFDAALACGTADGMVRLWDLRSGQVHRSLVGHTGPVTALQFDDVHLVTGSLDRSIRIWDLRTGTIFDAFGYDHPVTSMQFDARRIVSACGENVVKIYDKTDGRHWDCGAGLKDDNPMPASIIDRVRIKDGYLVEGRRDGMVGVWAC</sequence>
<dbReference type="SUPFAM" id="SSF50978">
    <property type="entry name" value="WD40 repeat-like"/>
    <property type="match status" value="1"/>
</dbReference>
<dbReference type="InterPro" id="IPR001680">
    <property type="entry name" value="WD40_rpt"/>
</dbReference>
<dbReference type="CDD" id="cd22881">
    <property type="entry name" value="Mdv1_N"/>
    <property type="match status" value="1"/>
</dbReference>
<feature type="compositionally biased region" description="Basic residues" evidence="13">
    <location>
        <begin position="296"/>
        <end position="307"/>
    </location>
</feature>
<evidence type="ECO:0000256" key="2">
    <source>
        <dbReference type="ARBA" id="ARBA00022574"/>
    </source>
</evidence>
<feature type="repeat" description="WD" evidence="11">
    <location>
        <begin position="513"/>
        <end position="535"/>
    </location>
</feature>
<feature type="repeat" description="WD" evidence="11">
    <location>
        <begin position="327"/>
        <end position="368"/>
    </location>
</feature>
<dbReference type="AlphaFoldDB" id="A0A5J5EQE2"/>
<dbReference type="GO" id="GO:0005634">
    <property type="term" value="C:nucleus"/>
    <property type="evidence" value="ECO:0007669"/>
    <property type="project" value="TreeGrafter"/>
</dbReference>
<dbReference type="InterPro" id="IPR015943">
    <property type="entry name" value="WD40/YVTN_repeat-like_dom_sf"/>
</dbReference>
<dbReference type="Gene3D" id="6.10.280.220">
    <property type="match status" value="1"/>
</dbReference>
<evidence type="ECO:0000313" key="14">
    <source>
        <dbReference type="EMBL" id="KAA8899403.1"/>
    </source>
</evidence>
<dbReference type="PROSITE" id="PS50294">
    <property type="entry name" value="WD_REPEATS_REGION"/>
    <property type="match status" value="4"/>
</dbReference>
<dbReference type="Proteomes" id="UP000326924">
    <property type="component" value="Unassembled WGS sequence"/>
</dbReference>
<keyword evidence="3" id="KW-0677">Repeat</keyword>
<comment type="function">
    <text evidence="10">Involved in mitochondrial fission. Acts as an adapter protein required to form mitochondrial fission complexes. Formation of these complexes is required to promote constriction and fission of the mitochondrial compartment at a late step in mitochondrial division.</text>
</comment>
<keyword evidence="5 12" id="KW-0175">Coiled coil</keyword>
<evidence type="ECO:0000256" key="7">
    <source>
        <dbReference type="ARBA" id="ARBA00023136"/>
    </source>
</evidence>
<dbReference type="GO" id="GO:0005741">
    <property type="term" value="C:mitochondrial outer membrane"/>
    <property type="evidence" value="ECO:0007669"/>
    <property type="project" value="UniProtKB-SubCell"/>
</dbReference>
<comment type="subcellular location">
    <subcellularLocation>
        <location evidence="1">Mitochondrion outer membrane</location>
        <topology evidence="1">Peripheral membrane protein</topology>
        <orientation evidence="1">Cytoplasmic side</orientation>
    </subcellularLocation>
</comment>
<evidence type="ECO:0000256" key="11">
    <source>
        <dbReference type="PROSITE-ProRule" id="PRU00221"/>
    </source>
</evidence>
<dbReference type="OrthoDB" id="496at2759"/>
<reference evidence="14 15" key="1">
    <citation type="submission" date="2019-09" db="EMBL/GenBank/DDBJ databases">
        <title>Draft genome of the ectomycorrhizal ascomycete Sphaerosporella brunnea.</title>
        <authorList>
            <consortium name="DOE Joint Genome Institute"/>
            <person name="Benucci G.M."/>
            <person name="Marozzi G."/>
            <person name="Antonielli L."/>
            <person name="Sanchez S."/>
            <person name="Marco P."/>
            <person name="Wang X."/>
            <person name="Falini L.B."/>
            <person name="Barry K."/>
            <person name="Haridas S."/>
            <person name="Lipzen A."/>
            <person name="Labutti K."/>
            <person name="Grigoriev I.V."/>
            <person name="Murat C."/>
            <person name="Martin F."/>
            <person name="Albertini E."/>
            <person name="Donnini D."/>
            <person name="Bonito G."/>
        </authorList>
    </citation>
    <scope>NUCLEOTIDE SEQUENCE [LARGE SCALE GENOMIC DNA]</scope>
    <source>
        <strain evidence="14 15">Sb_GMNB300</strain>
    </source>
</reference>
<dbReference type="PROSITE" id="PS00678">
    <property type="entry name" value="WD_REPEATS_1"/>
    <property type="match status" value="3"/>
</dbReference>
<gene>
    <name evidence="14" type="ORF">FN846DRAFT_909633</name>
</gene>
<dbReference type="Gene3D" id="2.130.10.10">
    <property type="entry name" value="YVTN repeat-like/Quinoprotein amine dehydrogenase"/>
    <property type="match status" value="2"/>
</dbReference>
<keyword evidence="7" id="KW-0472">Membrane</keyword>
<dbReference type="FunCoup" id="A0A5J5EQE2">
    <property type="interactions" value="92"/>
</dbReference>
<dbReference type="FunFam" id="2.130.10.10:FF:000881">
    <property type="entry name" value="Mitochondrial division protein 1"/>
    <property type="match status" value="1"/>
</dbReference>
<evidence type="ECO:0000313" key="15">
    <source>
        <dbReference type="Proteomes" id="UP000326924"/>
    </source>
</evidence>
<keyword evidence="4" id="KW-1000">Mitochondrion outer membrane</keyword>
<dbReference type="SMART" id="SM00320">
    <property type="entry name" value="WD40"/>
    <property type="match status" value="6"/>
</dbReference>
<feature type="repeat" description="WD" evidence="11">
    <location>
        <begin position="536"/>
        <end position="575"/>
    </location>
</feature>
<dbReference type="PANTHER" id="PTHR22847">
    <property type="entry name" value="WD40 REPEAT PROTEIN"/>
    <property type="match status" value="1"/>
</dbReference>
<feature type="repeat" description="WD" evidence="11">
    <location>
        <begin position="434"/>
        <end position="473"/>
    </location>
</feature>
<name>A0A5J5EQE2_9PEZI</name>
<dbReference type="InterPro" id="IPR019775">
    <property type="entry name" value="WD40_repeat_CS"/>
</dbReference>
<feature type="coiled-coil region" evidence="12">
    <location>
        <begin position="216"/>
        <end position="257"/>
    </location>
</feature>
<comment type="similarity">
    <text evidence="8">Belongs to the WD repeat MDV1/CAF4 family.</text>
</comment>